<feature type="region of interest" description="Disordered" evidence="1">
    <location>
        <begin position="24"/>
        <end position="48"/>
    </location>
</feature>
<proteinExistence type="predicted"/>
<evidence type="ECO:0000256" key="1">
    <source>
        <dbReference type="SAM" id="MobiDB-lite"/>
    </source>
</evidence>
<feature type="compositionally biased region" description="Polar residues" evidence="1">
    <location>
        <begin position="25"/>
        <end position="37"/>
    </location>
</feature>
<accession>A0A2J6S723</accession>
<dbReference type="AlphaFoldDB" id="A0A2J6S723"/>
<organism evidence="2 3">
    <name type="scientific">Hyaloscypha variabilis (strain UAMH 11265 / GT02V1 / F)</name>
    <name type="common">Meliniomyces variabilis</name>
    <dbReference type="NCBI Taxonomy" id="1149755"/>
    <lineage>
        <taxon>Eukaryota</taxon>
        <taxon>Fungi</taxon>
        <taxon>Dikarya</taxon>
        <taxon>Ascomycota</taxon>
        <taxon>Pezizomycotina</taxon>
        <taxon>Leotiomycetes</taxon>
        <taxon>Helotiales</taxon>
        <taxon>Hyaloscyphaceae</taxon>
        <taxon>Hyaloscypha</taxon>
        <taxon>Hyaloscypha variabilis</taxon>
    </lineage>
</organism>
<protein>
    <submittedName>
        <fullName evidence="2">Uncharacterized protein</fullName>
    </submittedName>
</protein>
<reference evidence="2 3" key="1">
    <citation type="submission" date="2016-04" db="EMBL/GenBank/DDBJ databases">
        <title>A degradative enzymes factory behind the ericoid mycorrhizal symbiosis.</title>
        <authorList>
            <consortium name="DOE Joint Genome Institute"/>
            <person name="Martino E."/>
            <person name="Morin E."/>
            <person name="Grelet G."/>
            <person name="Kuo A."/>
            <person name="Kohler A."/>
            <person name="Daghino S."/>
            <person name="Barry K."/>
            <person name="Choi C."/>
            <person name="Cichocki N."/>
            <person name="Clum A."/>
            <person name="Copeland A."/>
            <person name="Hainaut M."/>
            <person name="Haridas S."/>
            <person name="Labutti K."/>
            <person name="Lindquist E."/>
            <person name="Lipzen A."/>
            <person name="Khouja H.-R."/>
            <person name="Murat C."/>
            <person name="Ohm R."/>
            <person name="Olson A."/>
            <person name="Spatafora J."/>
            <person name="Veneault-Fourrey C."/>
            <person name="Henrissat B."/>
            <person name="Grigoriev I."/>
            <person name="Martin F."/>
            <person name="Perotto S."/>
        </authorList>
    </citation>
    <scope>NUCLEOTIDE SEQUENCE [LARGE SCALE GENOMIC DNA]</scope>
    <source>
        <strain evidence="2 3">F</strain>
    </source>
</reference>
<evidence type="ECO:0000313" key="2">
    <source>
        <dbReference type="EMBL" id="PMD46546.1"/>
    </source>
</evidence>
<keyword evidence="3" id="KW-1185">Reference proteome</keyword>
<evidence type="ECO:0000313" key="3">
    <source>
        <dbReference type="Proteomes" id="UP000235786"/>
    </source>
</evidence>
<name>A0A2J6S723_HYAVF</name>
<dbReference type="Proteomes" id="UP000235786">
    <property type="component" value="Unassembled WGS sequence"/>
</dbReference>
<gene>
    <name evidence="2" type="ORF">L207DRAFT_216016</name>
</gene>
<dbReference type="EMBL" id="KZ613939">
    <property type="protein sequence ID" value="PMD46546.1"/>
    <property type="molecule type" value="Genomic_DNA"/>
</dbReference>
<sequence>MLAKIDSRKARSAALLILSGLHIPNSEQRSPENNQKPQGKELGLRGAGLSPCPRISITASRSSISETSSCSMSIPDLVIKGETRSCSKIRSLGSHSRIICVKSLLYWRCVGAYRARKKPSDGNLIL</sequence>